<dbReference type="GeneID" id="54422007"/>
<sequence>MADQQKYAQRLNKARILVLGGTSGIGFGVAEASLELGAEVIISSSNESRIKDTVARLQKLYPSKKDSVVGYVCDLGSEGVEENIVQLLDQVGIVDHIVYTAADKLRNTFGLGNITLDTLKKAGMVRLFAPILLAKHAPKHLTPGPSSSITLTSGSVIDRPLPGWSPVVGFSGGLSALTRNLALDLKPIRINLIVPGAVDTERWDEGQRKALLASFTTRMTTGQMGQVEDVVEAYLYAMKDRNLSGSVISTNGGQLLL</sequence>
<reference evidence="6" key="2">
    <citation type="submission" date="2020-04" db="EMBL/GenBank/DDBJ databases">
        <authorList>
            <consortium name="NCBI Genome Project"/>
        </authorList>
    </citation>
    <scope>NUCLEOTIDE SEQUENCE</scope>
    <source>
        <strain evidence="6">CBS 781.70</strain>
    </source>
</reference>
<name>A0A6G1FWW8_9PEZI</name>
<proteinExistence type="inferred from homology"/>
<evidence type="ECO:0000313" key="6">
    <source>
        <dbReference type="RefSeq" id="XP_033531797.1"/>
    </source>
</evidence>
<gene>
    <name evidence="4 6" type="ORF">P152DRAFT_475741</name>
</gene>
<organism evidence="4">
    <name type="scientific">Eremomyces bilateralis CBS 781.70</name>
    <dbReference type="NCBI Taxonomy" id="1392243"/>
    <lineage>
        <taxon>Eukaryota</taxon>
        <taxon>Fungi</taxon>
        <taxon>Dikarya</taxon>
        <taxon>Ascomycota</taxon>
        <taxon>Pezizomycotina</taxon>
        <taxon>Dothideomycetes</taxon>
        <taxon>Dothideomycetes incertae sedis</taxon>
        <taxon>Eremomycetales</taxon>
        <taxon>Eremomycetaceae</taxon>
        <taxon>Eremomyces</taxon>
    </lineage>
</organism>
<dbReference type="RefSeq" id="XP_033531797.1">
    <property type="nucleotide sequence ID" value="XM_033681437.1"/>
</dbReference>
<dbReference type="Proteomes" id="UP000504638">
    <property type="component" value="Unplaced"/>
</dbReference>
<evidence type="ECO:0000313" key="4">
    <source>
        <dbReference type="EMBL" id="KAF1810166.1"/>
    </source>
</evidence>
<dbReference type="Pfam" id="PF23441">
    <property type="entry name" value="SDR"/>
    <property type="match status" value="1"/>
</dbReference>
<dbReference type="OrthoDB" id="294295at2759"/>
<reference evidence="6" key="3">
    <citation type="submission" date="2025-04" db="UniProtKB">
        <authorList>
            <consortium name="RefSeq"/>
        </authorList>
    </citation>
    <scope>IDENTIFICATION</scope>
    <source>
        <strain evidence="6">CBS 781.70</strain>
    </source>
</reference>
<reference evidence="4 6" key="1">
    <citation type="submission" date="2020-01" db="EMBL/GenBank/DDBJ databases">
        <authorList>
            <consortium name="DOE Joint Genome Institute"/>
            <person name="Haridas S."/>
            <person name="Albert R."/>
            <person name="Binder M."/>
            <person name="Bloem J."/>
            <person name="Labutti K."/>
            <person name="Salamov A."/>
            <person name="Andreopoulos B."/>
            <person name="Baker S.E."/>
            <person name="Barry K."/>
            <person name="Bills G."/>
            <person name="Bluhm B.H."/>
            <person name="Cannon C."/>
            <person name="Castanera R."/>
            <person name="Culley D.E."/>
            <person name="Daum C."/>
            <person name="Ezra D."/>
            <person name="Gonzalez J.B."/>
            <person name="Henrissat B."/>
            <person name="Kuo A."/>
            <person name="Liang C."/>
            <person name="Lipzen A."/>
            <person name="Lutzoni F."/>
            <person name="Magnuson J."/>
            <person name="Mondo S."/>
            <person name="Nolan M."/>
            <person name="Ohm R."/>
            <person name="Pangilinan J."/>
            <person name="Park H.-J."/>
            <person name="Ramirez L."/>
            <person name="Alfaro M."/>
            <person name="Sun H."/>
            <person name="Tritt A."/>
            <person name="Yoshinaga Y."/>
            <person name="Zwiers L.-H."/>
            <person name="Turgeon B.G."/>
            <person name="Goodwin S.B."/>
            <person name="Spatafora J.W."/>
            <person name="Crous P.W."/>
            <person name="Grigoriev I.V."/>
        </authorList>
    </citation>
    <scope>NUCLEOTIDE SEQUENCE</scope>
    <source>
        <strain evidence="4 6">CBS 781.70</strain>
    </source>
</reference>
<protein>
    <submittedName>
        <fullName evidence="4 6">NAD(P)-binding protein</fullName>
    </submittedName>
</protein>
<accession>A0A6G1FWW8</accession>
<dbReference type="AlphaFoldDB" id="A0A6G1FWW8"/>
<dbReference type="InterPro" id="IPR036291">
    <property type="entry name" value="NAD(P)-bd_dom_sf"/>
</dbReference>
<dbReference type="CDD" id="cd05233">
    <property type="entry name" value="SDR_c"/>
    <property type="match status" value="1"/>
</dbReference>
<dbReference type="SUPFAM" id="SSF51735">
    <property type="entry name" value="NAD(P)-binding Rossmann-fold domains"/>
    <property type="match status" value="1"/>
</dbReference>
<dbReference type="Gene3D" id="3.40.50.720">
    <property type="entry name" value="NAD(P)-binding Rossmann-like Domain"/>
    <property type="match status" value="1"/>
</dbReference>
<dbReference type="PRINTS" id="PR00081">
    <property type="entry name" value="GDHRDH"/>
</dbReference>
<dbReference type="InterPro" id="IPR002347">
    <property type="entry name" value="SDR_fam"/>
</dbReference>
<keyword evidence="2" id="KW-0521">NADP</keyword>
<evidence type="ECO:0000256" key="2">
    <source>
        <dbReference type="ARBA" id="ARBA00022857"/>
    </source>
</evidence>
<evidence type="ECO:0000313" key="5">
    <source>
        <dbReference type="Proteomes" id="UP000504638"/>
    </source>
</evidence>
<evidence type="ECO:0000256" key="1">
    <source>
        <dbReference type="ARBA" id="ARBA00006484"/>
    </source>
</evidence>
<dbReference type="GO" id="GO:0016491">
    <property type="term" value="F:oxidoreductase activity"/>
    <property type="evidence" value="ECO:0007669"/>
    <property type="project" value="UniProtKB-KW"/>
</dbReference>
<dbReference type="InterPro" id="IPR051122">
    <property type="entry name" value="SDR_DHRS6-like"/>
</dbReference>
<keyword evidence="5" id="KW-1185">Reference proteome</keyword>
<dbReference type="PANTHER" id="PTHR43477:SF1">
    <property type="entry name" value="DIHYDROANTICAPSIN 7-DEHYDROGENASE"/>
    <property type="match status" value="1"/>
</dbReference>
<dbReference type="EMBL" id="ML975167">
    <property type="protein sequence ID" value="KAF1810166.1"/>
    <property type="molecule type" value="Genomic_DNA"/>
</dbReference>
<evidence type="ECO:0000256" key="3">
    <source>
        <dbReference type="ARBA" id="ARBA00023002"/>
    </source>
</evidence>
<dbReference type="PANTHER" id="PTHR43477">
    <property type="entry name" value="DIHYDROANTICAPSIN 7-DEHYDROGENASE"/>
    <property type="match status" value="1"/>
</dbReference>
<dbReference type="InterPro" id="IPR057571">
    <property type="entry name" value="SDR_PhqE-like"/>
</dbReference>
<keyword evidence="3" id="KW-0560">Oxidoreductase</keyword>
<comment type="similarity">
    <text evidence="1">Belongs to the short-chain dehydrogenases/reductases (SDR) family.</text>
</comment>